<dbReference type="Proteomes" id="UP001552299">
    <property type="component" value="Unassembled WGS sequence"/>
</dbReference>
<evidence type="ECO:0000313" key="2">
    <source>
        <dbReference type="Proteomes" id="UP001552299"/>
    </source>
</evidence>
<proteinExistence type="predicted"/>
<gene>
    <name evidence="1" type="ORF">M5K25_007766</name>
</gene>
<evidence type="ECO:0000313" key="1">
    <source>
        <dbReference type="EMBL" id="KAL0923699.1"/>
    </source>
</evidence>
<sequence length="92" mass="10093">MNFSLFSLPFGFVDSMFFFSFGNGYERAKIQAAPWPDRDGKGGVVLLGDQSFCSSDTLRSMGDSSFFFSDAGLDLGMKKRLWTSSSGSDLMS</sequence>
<organism evidence="1 2">
    <name type="scientific">Dendrobium thyrsiflorum</name>
    <name type="common">Pinecone-like raceme dendrobium</name>
    <name type="synonym">Orchid</name>
    <dbReference type="NCBI Taxonomy" id="117978"/>
    <lineage>
        <taxon>Eukaryota</taxon>
        <taxon>Viridiplantae</taxon>
        <taxon>Streptophyta</taxon>
        <taxon>Embryophyta</taxon>
        <taxon>Tracheophyta</taxon>
        <taxon>Spermatophyta</taxon>
        <taxon>Magnoliopsida</taxon>
        <taxon>Liliopsida</taxon>
        <taxon>Asparagales</taxon>
        <taxon>Orchidaceae</taxon>
        <taxon>Epidendroideae</taxon>
        <taxon>Malaxideae</taxon>
        <taxon>Dendrobiinae</taxon>
        <taxon>Dendrobium</taxon>
    </lineage>
</organism>
<dbReference type="AlphaFoldDB" id="A0ABD0VF89"/>
<reference evidence="1 2" key="1">
    <citation type="journal article" date="2024" name="Plant Biotechnol. J.">
        <title>Dendrobium thyrsiflorum genome and its molecular insights into genes involved in important horticultural traits.</title>
        <authorList>
            <person name="Chen B."/>
            <person name="Wang J.Y."/>
            <person name="Zheng P.J."/>
            <person name="Li K.L."/>
            <person name="Liang Y.M."/>
            <person name="Chen X.F."/>
            <person name="Zhang C."/>
            <person name="Zhao X."/>
            <person name="He X."/>
            <person name="Zhang G.Q."/>
            <person name="Liu Z.J."/>
            <person name="Xu Q."/>
        </authorList>
    </citation>
    <scope>NUCLEOTIDE SEQUENCE [LARGE SCALE GENOMIC DNA]</scope>
    <source>
        <strain evidence="1">GZMU011</strain>
    </source>
</reference>
<comment type="caution">
    <text evidence="1">The sequence shown here is derived from an EMBL/GenBank/DDBJ whole genome shotgun (WGS) entry which is preliminary data.</text>
</comment>
<dbReference type="EMBL" id="JANQDX010000006">
    <property type="protein sequence ID" value="KAL0923699.1"/>
    <property type="molecule type" value="Genomic_DNA"/>
</dbReference>
<keyword evidence="2" id="KW-1185">Reference proteome</keyword>
<accession>A0ABD0VF89</accession>
<name>A0ABD0VF89_DENTH</name>
<protein>
    <submittedName>
        <fullName evidence="1">Uncharacterized protein</fullName>
    </submittedName>
</protein>